<gene>
    <name evidence="4" type="ordered locus">Plim_3416</name>
</gene>
<proteinExistence type="predicted"/>
<accession>D5SUH6</accession>
<name>D5SUH6_PLAL2</name>
<feature type="chain" id="PRO_5003076604" evidence="2">
    <location>
        <begin position="24"/>
        <end position="255"/>
    </location>
</feature>
<evidence type="ECO:0000313" key="5">
    <source>
        <dbReference type="Proteomes" id="UP000002220"/>
    </source>
</evidence>
<evidence type="ECO:0000313" key="4">
    <source>
        <dbReference type="EMBL" id="ADG69229.1"/>
    </source>
</evidence>
<dbReference type="InterPro" id="IPR007055">
    <property type="entry name" value="BON_dom"/>
</dbReference>
<dbReference type="eggNOG" id="ENOG5033IUM">
    <property type="taxonomic scope" value="Bacteria"/>
</dbReference>
<feature type="region of interest" description="Disordered" evidence="1">
    <location>
        <begin position="31"/>
        <end position="76"/>
    </location>
</feature>
<dbReference type="PROSITE" id="PS50914">
    <property type="entry name" value="BON"/>
    <property type="match status" value="1"/>
</dbReference>
<dbReference type="RefSeq" id="WP_013111660.1">
    <property type="nucleotide sequence ID" value="NC_014148.1"/>
</dbReference>
<keyword evidence="5" id="KW-1185">Reference proteome</keyword>
<evidence type="ECO:0000256" key="2">
    <source>
        <dbReference type="SAM" id="SignalP"/>
    </source>
</evidence>
<protein>
    <submittedName>
        <fullName evidence="4">Transport-associated protein</fullName>
    </submittedName>
</protein>
<feature type="compositionally biased region" description="Low complexity" evidence="1">
    <location>
        <begin position="34"/>
        <end position="43"/>
    </location>
</feature>
<organism evidence="4 5">
    <name type="scientific">Planctopirus limnophila (strain ATCC 43296 / DSM 3776 / IFAM 1008 / Mu 290)</name>
    <name type="common">Planctomyces limnophilus</name>
    <dbReference type="NCBI Taxonomy" id="521674"/>
    <lineage>
        <taxon>Bacteria</taxon>
        <taxon>Pseudomonadati</taxon>
        <taxon>Planctomycetota</taxon>
        <taxon>Planctomycetia</taxon>
        <taxon>Planctomycetales</taxon>
        <taxon>Planctomycetaceae</taxon>
        <taxon>Planctopirus</taxon>
    </lineage>
</organism>
<sequence length="255" mass="25711">MVRGILNCGLAAALLLPMTSAFMTTCHAQQMNRSSGSTTGGSSAPRASQGSAFGGSSMPGMGGGGGSTQSAAGTGFGSTPLTGIGAGLSAFGQQGTGTGGFVGQNFGATNFVGQANAANGQGQNQRGNQNNQRGGVDRAIQQQLNGGGFGGQNNFGGQNGGGASQQIVIRPQQRIAFDFPKPVANQIILNTQARFNKLAYKQPALAGVQIAMNADGVAVLTGNVVSEDQRRLAEQLVRLEPGVRNVQNNLATTAP</sequence>
<feature type="domain" description="BON" evidence="3">
    <location>
        <begin position="185"/>
        <end position="254"/>
    </location>
</feature>
<dbReference type="Gene3D" id="3.30.1340.30">
    <property type="match status" value="1"/>
</dbReference>
<dbReference type="HOGENOM" id="CLU_1089299_0_0_0"/>
<feature type="signal peptide" evidence="2">
    <location>
        <begin position="1"/>
        <end position="23"/>
    </location>
</feature>
<dbReference type="Pfam" id="PF04972">
    <property type="entry name" value="BON"/>
    <property type="match status" value="1"/>
</dbReference>
<dbReference type="AlphaFoldDB" id="D5SUH6"/>
<dbReference type="EMBL" id="CP001744">
    <property type="protein sequence ID" value="ADG69229.1"/>
    <property type="molecule type" value="Genomic_DNA"/>
</dbReference>
<reference evidence="4 5" key="1">
    <citation type="journal article" date="2010" name="Stand. Genomic Sci.">
        <title>Complete genome sequence of Planctomyces limnophilus type strain (Mu 290).</title>
        <authorList>
            <person name="Labutti K."/>
            <person name="Sikorski J."/>
            <person name="Schneider S."/>
            <person name="Nolan M."/>
            <person name="Lucas S."/>
            <person name="Glavina Del Rio T."/>
            <person name="Tice H."/>
            <person name="Cheng J.F."/>
            <person name="Goodwin L."/>
            <person name="Pitluck S."/>
            <person name="Liolios K."/>
            <person name="Ivanova N."/>
            <person name="Mavromatis K."/>
            <person name="Mikhailova N."/>
            <person name="Pati A."/>
            <person name="Chen A."/>
            <person name="Palaniappan K."/>
            <person name="Land M."/>
            <person name="Hauser L."/>
            <person name="Chang Y.J."/>
            <person name="Jeffries C.D."/>
            <person name="Tindall B.J."/>
            <person name="Rohde M."/>
            <person name="Goker M."/>
            <person name="Woyke T."/>
            <person name="Bristow J."/>
            <person name="Eisen J.A."/>
            <person name="Markowitz V."/>
            <person name="Hugenholtz P."/>
            <person name="Kyrpides N.C."/>
            <person name="Klenk H.P."/>
            <person name="Lapidus A."/>
        </authorList>
    </citation>
    <scope>NUCLEOTIDE SEQUENCE [LARGE SCALE GENOMIC DNA]</scope>
    <source>
        <strain evidence="5">ATCC 43296 / DSM 3776 / IFAM 1008 / 290</strain>
    </source>
</reference>
<evidence type="ECO:0000259" key="3">
    <source>
        <dbReference type="PROSITE" id="PS50914"/>
    </source>
</evidence>
<feature type="compositionally biased region" description="Low complexity" evidence="1">
    <location>
        <begin position="50"/>
        <end position="59"/>
    </location>
</feature>
<dbReference type="Proteomes" id="UP000002220">
    <property type="component" value="Chromosome"/>
</dbReference>
<dbReference type="KEGG" id="plm:Plim_3416"/>
<evidence type="ECO:0000256" key="1">
    <source>
        <dbReference type="SAM" id="MobiDB-lite"/>
    </source>
</evidence>
<keyword evidence="2" id="KW-0732">Signal</keyword>